<keyword evidence="1" id="KW-1133">Transmembrane helix</keyword>
<keyword evidence="1" id="KW-0472">Membrane</keyword>
<protein>
    <submittedName>
        <fullName evidence="2">Uncharacterized protein</fullName>
    </submittedName>
</protein>
<reference evidence="2" key="1">
    <citation type="submission" date="2016-01" db="EMBL/GenBank/DDBJ databases">
        <authorList>
            <person name="Mcilroy J.S."/>
            <person name="Karst M S."/>
            <person name="Albertsen M."/>
        </authorList>
    </citation>
    <scope>NUCLEOTIDE SEQUENCE</scope>
    <source>
        <strain evidence="2">Cfx-K</strain>
    </source>
</reference>
<sequence>MSATSAARAGGLGIETEFGEPEFAEKTRFLDPGDPMKRPTTLPRWLLLIFGLLILTGVGFAAGRQLGAGAPAAVALEPPALLDDDAFKSDAVGQKIQDEAGIAAYYKAPNTLNLELIRPLFNSIELETADYILGSISVPNYEEHFDAHVYVRRDGWIMAYYLSAAPSSKMIDTTAENLDNSKLKTVMNNVAVTGGAPFGAVTYYNFNYPNATHMLLVGEVGDSFEITMPSNYSYYELSAASRSIVYIDGNHYWNSSPYYGAIPLTSFLPDVVHTIDPYYFDYVGLVIIYRMP</sequence>
<organism evidence="2 3">
    <name type="scientific">Candidatus Promineifilum breve</name>
    <dbReference type="NCBI Taxonomy" id="1806508"/>
    <lineage>
        <taxon>Bacteria</taxon>
        <taxon>Bacillati</taxon>
        <taxon>Chloroflexota</taxon>
        <taxon>Ardenticatenia</taxon>
        <taxon>Candidatus Promineifilales</taxon>
        <taxon>Candidatus Promineifilaceae</taxon>
        <taxon>Candidatus Promineifilum</taxon>
    </lineage>
</organism>
<dbReference type="KEGG" id="pbf:CFX0092_B0077"/>
<keyword evidence="1" id="KW-0812">Transmembrane</keyword>
<gene>
    <name evidence="2" type="ORF">CFX0092_B0077</name>
</gene>
<accession>A0A160T5F2</accession>
<feature type="transmembrane region" description="Helical" evidence="1">
    <location>
        <begin position="45"/>
        <end position="63"/>
    </location>
</feature>
<evidence type="ECO:0000313" key="3">
    <source>
        <dbReference type="Proteomes" id="UP000215027"/>
    </source>
</evidence>
<dbReference type="Proteomes" id="UP000215027">
    <property type="component" value="Chromosome II"/>
</dbReference>
<name>A0A160T5F2_9CHLR</name>
<evidence type="ECO:0000256" key="1">
    <source>
        <dbReference type="SAM" id="Phobius"/>
    </source>
</evidence>
<proteinExistence type="predicted"/>
<keyword evidence="3" id="KW-1185">Reference proteome</keyword>
<evidence type="ECO:0000313" key="2">
    <source>
        <dbReference type="EMBL" id="CUS05611.1"/>
    </source>
</evidence>
<dbReference type="EMBL" id="LN890656">
    <property type="protein sequence ID" value="CUS05611.1"/>
    <property type="molecule type" value="Genomic_DNA"/>
</dbReference>
<dbReference type="AlphaFoldDB" id="A0A160T5F2"/>